<accession>A0A250XT60</accession>
<protein>
    <submittedName>
        <fullName evidence="2">Uncharacterized protein</fullName>
    </submittedName>
</protein>
<evidence type="ECO:0000313" key="2">
    <source>
        <dbReference type="EMBL" id="GAX86226.1"/>
    </source>
</evidence>
<gene>
    <name evidence="2" type="ORF">CEUSTIGMA_g13639.t1</name>
</gene>
<feature type="region of interest" description="Disordered" evidence="1">
    <location>
        <begin position="93"/>
        <end position="126"/>
    </location>
</feature>
<keyword evidence="3" id="KW-1185">Reference proteome</keyword>
<evidence type="ECO:0000313" key="3">
    <source>
        <dbReference type="Proteomes" id="UP000232323"/>
    </source>
</evidence>
<evidence type="ECO:0000256" key="1">
    <source>
        <dbReference type="SAM" id="MobiDB-lite"/>
    </source>
</evidence>
<reference evidence="2 3" key="1">
    <citation type="submission" date="2017-08" db="EMBL/GenBank/DDBJ databases">
        <title>Acidophilic green algal genome provides insights into adaptation to an acidic environment.</title>
        <authorList>
            <person name="Hirooka S."/>
            <person name="Hirose Y."/>
            <person name="Kanesaki Y."/>
            <person name="Higuchi S."/>
            <person name="Fujiwara T."/>
            <person name="Onuma R."/>
            <person name="Era A."/>
            <person name="Ohbayashi R."/>
            <person name="Uzuka A."/>
            <person name="Nozaki H."/>
            <person name="Yoshikawa H."/>
            <person name="Miyagishima S.Y."/>
        </authorList>
    </citation>
    <scope>NUCLEOTIDE SEQUENCE [LARGE SCALE GENOMIC DNA]</scope>
    <source>
        <strain evidence="2 3">NIES-2499</strain>
    </source>
</reference>
<sequence>MWSVHRLREFMCIVSAFNDSRTAAAFRKLMWVVDEDVLDEPGYSVTHEADFEELPPEAPVMVMDVMENLFDESEDDDKEDYVNFDLQHGKEIGKKADARGSSSRNVLPSDTSEALPSTSGGHITNKERVRVKVEEALAKMVPSSGNEYLDIAYGLIVKISKAEEVKGGRIKQRAQTSISWEDEDATYLCRWKAFTMPINCPSGFNWEVTARDGIVLCPATLEWNEDNNVFLLDVDHEKQATKLALASVTMDDGSREFEFVGSTQQASQRLCKDDIAKGFGDDDGLHGAVSSKQPAIVKRASRVKRIVDAKIKLWVK</sequence>
<proteinExistence type="predicted"/>
<organism evidence="2 3">
    <name type="scientific">Chlamydomonas eustigma</name>
    <dbReference type="NCBI Taxonomy" id="1157962"/>
    <lineage>
        <taxon>Eukaryota</taxon>
        <taxon>Viridiplantae</taxon>
        <taxon>Chlorophyta</taxon>
        <taxon>core chlorophytes</taxon>
        <taxon>Chlorophyceae</taxon>
        <taxon>CS clade</taxon>
        <taxon>Chlamydomonadales</taxon>
        <taxon>Chlamydomonadaceae</taxon>
        <taxon>Chlamydomonas</taxon>
    </lineage>
</organism>
<dbReference type="AlphaFoldDB" id="A0A250XT60"/>
<comment type="caution">
    <text evidence="2">The sequence shown here is derived from an EMBL/GenBank/DDBJ whole genome shotgun (WGS) entry which is preliminary data.</text>
</comment>
<feature type="compositionally biased region" description="Polar residues" evidence="1">
    <location>
        <begin position="100"/>
        <end position="122"/>
    </location>
</feature>
<dbReference type="EMBL" id="BEGY01000247">
    <property type="protein sequence ID" value="GAX86226.1"/>
    <property type="molecule type" value="Genomic_DNA"/>
</dbReference>
<name>A0A250XT60_9CHLO</name>
<dbReference type="Proteomes" id="UP000232323">
    <property type="component" value="Unassembled WGS sequence"/>
</dbReference>